<evidence type="ECO:0000256" key="2">
    <source>
        <dbReference type="ARBA" id="ARBA00004141"/>
    </source>
</evidence>
<feature type="transmembrane region" description="Helical" evidence="13">
    <location>
        <begin position="342"/>
        <end position="362"/>
    </location>
</feature>
<comment type="catalytic activity">
    <reaction evidence="1">
        <text>ATP + protein L-histidine = ADP + protein N-phospho-L-histidine.</text>
        <dbReference type="EC" id="2.7.13.3"/>
    </reaction>
</comment>
<keyword evidence="16" id="KW-1185">Reference proteome</keyword>
<keyword evidence="12 13" id="KW-0472">Membrane</keyword>
<feature type="transmembrane region" description="Helical" evidence="13">
    <location>
        <begin position="191"/>
        <end position="211"/>
    </location>
</feature>
<dbReference type="GO" id="GO:0006355">
    <property type="term" value="P:regulation of DNA-templated transcription"/>
    <property type="evidence" value="ECO:0007669"/>
    <property type="project" value="InterPro"/>
</dbReference>
<dbReference type="InterPro" id="IPR003594">
    <property type="entry name" value="HATPase_dom"/>
</dbReference>
<dbReference type="SUPFAM" id="SSF55874">
    <property type="entry name" value="ATPase domain of HSP90 chaperone/DNA topoisomerase II/histidine kinase"/>
    <property type="match status" value="1"/>
</dbReference>
<dbReference type="GO" id="GO:0007234">
    <property type="term" value="P:osmosensory signaling via phosphorelay pathway"/>
    <property type="evidence" value="ECO:0007669"/>
    <property type="project" value="TreeGrafter"/>
</dbReference>
<dbReference type="InterPro" id="IPR003661">
    <property type="entry name" value="HisK_dim/P_dom"/>
</dbReference>
<dbReference type="Gene3D" id="3.30.565.10">
    <property type="entry name" value="Histidine kinase-like ATPase, C-terminal domain"/>
    <property type="match status" value="1"/>
</dbReference>
<dbReference type="CDD" id="cd00075">
    <property type="entry name" value="HATPase"/>
    <property type="match status" value="1"/>
</dbReference>
<dbReference type="InterPro" id="IPR005467">
    <property type="entry name" value="His_kinase_dom"/>
</dbReference>
<dbReference type="SMART" id="SM00387">
    <property type="entry name" value="HATPase_c"/>
    <property type="match status" value="1"/>
</dbReference>
<dbReference type="SUPFAM" id="SSF47384">
    <property type="entry name" value="Homodimeric domain of signal transducing histidine kinase"/>
    <property type="match status" value="1"/>
</dbReference>
<evidence type="ECO:0000313" key="16">
    <source>
        <dbReference type="Proteomes" id="UP000031971"/>
    </source>
</evidence>
<evidence type="ECO:0000256" key="8">
    <source>
        <dbReference type="ARBA" id="ARBA00022777"/>
    </source>
</evidence>
<dbReference type="PROSITE" id="PS50109">
    <property type="entry name" value="HIS_KIN"/>
    <property type="match status" value="1"/>
</dbReference>
<proteinExistence type="predicted"/>
<dbReference type="GO" id="GO:0005524">
    <property type="term" value="F:ATP binding"/>
    <property type="evidence" value="ECO:0007669"/>
    <property type="project" value="UniProtKB-KW"/>
</dbReference>
<keyword evidence="6 13" id="KW-0812">Transmembrane</keyword>
<dbReference type="SUPFAM" id="SSF55785">
    <property type="entry name" value="PYP-like sensor domain (PAS domain)"/>
    <property type="match status" value="1"/>
</dbReference>
<dbReference type="Pfam" id="PF02518">
    <property type="entry name" value="HATPase_c"/>
    <property type="match status" value="1"/>
</dbReference>
<protein>
    <recommendedName>
        <fullName evidence="3">histidine kinase</fullName>
        <ecNumber evidence="3">2.7.13.3</ecNumber>
    </recommendedName>
</protein>
<dbReference type="EMBL" id="JXSL01000030">
    <property type="protein sequence ID" value="KIL97074.1"/>
    <property type="molecule type" value="Genomic_DNA"/>
</dbReference>
<feature type="transmembrane region" description="Helical" evidence="13">
    <location>
        <begin position="313"/>
        <end position="330"/>
    </location>
</feature>
<evidence type="ECO:0000256" key="3">
    <source>
        <dbReference type="ARBA" id="ARBA00012438"/>
    </source>
</evidence>
<dbReference type="SMART" id="SM00091">
    <property type="entry name" value="PAS"/>
    <property type="match status" value="1"/>
</dbReference>
<dbReference type="PANTHER" id="PTHR42878">
    <property type="entry name" value="TWO-COMPONENT HISTIDINE KINASE"/>
    <property type="match status" value="1"/>
</dbReference>
<dbReference type="GO" id="GO:0030295">
    <property type="term" value="F:protein kinase activator activity"/>
    <property type="evidence" value="ECO:0007669"/>
    <property type="project" value="TreeGrafter"/>
</dbReference>
<dbReference type="PANTHER" id="PTHR42878:SF7">
    <property type="entry name" value="SENSOR HISTIDINE KINASE GLRK"/>
    <property type="match status" value="1"/>
</dbReference>
<evidence type="ECO:0000313" key="15">
    <source>
        <dbReference type="EMBL" id="KIL97074.1"/>
    </source>
</evidence>
<comment type="subcellular location">
    <subcellularLocation>
        <location evidence="2">Membrane</location>
        <topology evidence="2">Multi-pass membrane protein</topology>
    </subcellularLocation>
</comment>
<dbReference type="InterPro" id="IPR050351">
    <property type="entry name" value="BphY/WalK/GraS-like"/>
</dbReference>
<evidence type="ECO:0000256" key="1">
    <source>
        <dbReference type="ARBA" id="ARBA00000085"/>
    </source>
</evidence>
<dbReference type="SMART" id="SM00388">
    <property type="entry name" value="HisKA"/>
    <property type="match status" value="1"/>
</dbReference>
<dbReference type="PRINTS" id="PR00344">
    <property type="entry name" value="BCTRLSENSOR"/>
</dbReference>
<dbReference type="Pfam" id="PF07695">
    <property type="entry name" value="7TMR-DISM_7TM"/>
    <property type="match status" value="1"/>
</dbReference>
<evidence type="ECO:0000256" key="10">
    <source>
        <dbReference type="ARBA" id="ARBA00022989"/>
    </source>
</evidence>
<organism evidence="15 16">
    <name type="scientific">Paramagnetospirillum magnetotacticum MS-1</name>
    <dbReference type="NCBI Taxonomy" id="272627"/>
    <lineage>
        <taxon>Bacteria</taxon>
        <taxon>Pseudomonadati</taxon>
        <taxon>Pseudomonadota</taxon>
        <taxon>Alphaproteobacteria</taxon>
        <taxon>Rhodospirillales</taxon>
        <taxon>Magnetospirillaceae</taxon>
        <taxon>Paramagnetospirillum</taxon>
    </lineage>
</organism>
<dbReference type="GO" id="GO:0016020">
    <property type="term" value="C:membrane"/>
    <property type="evidence" value="ECO:0007669"/>
    <property type="project" value="UniProtKB-SubCell"/>
</dbReference>
<comment type="caution">
    <text evidence="15">The sequence shown here is derived from an EMBL/GenBank/DDBJ whole genome shotgun (WGS) entry which is preliminary data.</text>
</comment>
<evidence type="ECO:0000256" key="13">
    <source>
        <dbReference type="SAM" id="Phobius"/>
    </source>
</evidence>
<reference evidence="15 16" key="1">
    <citation type="submission" date="2015-01" db="EMBL/GenBank/DDBJ databases">
        <title>Genome Sequence of Magnetospirillum magnetotacticum Strain MS-1.</title>
        <authorList>
            <person name="Marinov G.K."/>
            <person name="Smalley M.D."/>
            <person name="DeSalvo G."/>
        </authorList>
    </citation>
    <scope>NUCLEOTIDE SEQUENCE [LARGE SCALE GENOMIC DNA]</scope>
    <source>
        <strain evidence="15 16">MS-1</strain>
    </source>
</reference>
<dbReference type="RefSeq" id="WP_236686378.1">
    <property type="nucleotide sequence ID" value="NZ_JXSL01000030.1"/>
</dbReference>
<keyword evidence="5" id="KW-0808">Transferase</keyword>
<keyword evidence="9" id="KW-0067">ATP-binding</keyword>
<evidence type="ECO:0000256" key="5">
    <source>
        <dbReference type="ARBA" id="ARBA00022679"/>
    </source>
</evidence>
<feature type="transmembrane region" description="Helical" evidence="13">
    <location>
        <begin position="374"/>
        <end position="392"/>
    </location>
</feature>
<dbReference type="Pfam" id="PF07696">
    <property type="entry name" value="7TMR-DISMED2"/>
    <property type="match status" value="1"/>
</dbReference>
<dbReference type="STRING" id="272627.CCC_00135"/>
<dbReference type="InterPro" id="IPR011623">
    <property type="entry name" value="7TMR_DISM_rcpt_extracell_dom1"/>
</dbReference>
<keyword evidence="11" id="KW-0902">Two-component regulatory system</keyword>
<dbReference type="Pfam" id="PF00512">
    <property type="entry name" value="HisKA"/>
    <property type="match status" value="1"/>
</dbReference>
<keyword evidence="4" id="KW-0597">Phosphoprotein</keyword>
<keyword evidence="10 13" id="KW-1133">Transmembrane helix</keyword>
<evidence type="ECO:0000256" key="4">
    <source>
        <dbReference type="ARBA" id="ARBA00022553"/>
    </source>
</evidence>
<dbReference type="InterPro" id="IPR036097">
    <property type="entry name" value="HisK_dim/P_sf"/>
</dbReference>
<evidence type="ECO:0000256" key="9">
    <source>
        <dbReference type="ARBA" id="ARBA00022840"/>
    </source>
</evidence>
<evidence type="ECO:0000259" key="14">
    <source>
        <dbReference type="PROSITE" id="PS50109"/>
    </source>
</evidence>
<dbReference type="Pfam" id="PF00989">
    <property type="entry name" value="PAS"/>
    <property type="match status" value="1"/>
</dbReference>
<name>A0A0C2YBG8_PARME</name>
<dbReference type="EC" id="2.7.13.3" evidence="3"/>
<feature type="transmembrane region" description="Helical" evidence="13">
    <location>
        <begin position="218"/>
        <end position="235"/>
    </location>
</feature>
<dbReference type="Gene3D" id="3.30.450.20">
    <property type="entry name" value="PAS domain"/>
    <property type="match status" value="1"/>
</dbReference>
<gene>
    <name evidence="15" type="ORF">CCC_00135</name>
</gene>
<dbReference type="FunFam" id="3.30.565.10:FF:000006">
    <property type="entry name" value="Sensor histidine kinase WalK"/>
    <property type="match status" value="1"/>
</dbReference>
<accession>A0A0C2YBG8</accession>
<dbReference type="CDD" id="cd00130">
    <property type="entry name" value="PAS"/>
    <property type="match status" value="1"/>
</dbReference>
<dbReference type="InterPro" id="IPR035965">
    <property type="entry name" value="PAS-like_dom_sf"/>
</dbReference>
<keyword evidence="8 15" id="KW-0418">Kinase</keyword>
<dbReference type="NCBIfam" id="TIGR00229">
    <property type="entry name" value="sensory_box"/>
    <property type="match status" value="1"/>
</dbReference>
<dbReference type="InterPro" id="IPR013767">
    <property type="entry name" value="PAS_fold"/>
</dbReference>
<dbReference type="GO" id="GO:0000156">
    <property type="term" value="F:phosphorelay response regulator activity"/>
    <property type="evidence" value="ECO:0007669"/>
    <property type="project" value="TreeGrafter"/>
</dbReference>
<dbReference type="InterPro" id="IPR004358">
    <property type="entry name" value="Sig_transdc_His_kin-like_C"/>
</dbReference>
<sequence>MGMRLAERFAAIMALALWVMTAFAPLAGAATVLSPETQLQPLGGQWSALRDPSGTLRIEDVAQSEAAHGFAPLPGNLAAGYDRGAWWLSAEIRRTADASADWLLEVEPAFLDEVTLFTGDGQGGFRAVTIGDRVPFSARQLAYRTLVFRLHLPDDLPLRVYLRIKSTSTISVSAQILSPEGFALRVSNSQIAHGLAHGASVILILLALVQYAAGRDRLYLGYITYAFPVEVMYLARDGLASQFLFPEMPLVADHLLGISLCLASGAAVLFAARVMELETYFPRMNRVYRILGRGCQWSALSVPAGFYGLAAPVIVSMLPVFFLVTTVLGLRRVVDGEAITRWYLAAVQIPFLINATIVARALGLADIPMELDLVAHYGACAHLLLIGSGLIWRGAAIEARRLQDRQAQLESAQLVEKALEERVRLRTQELAQSNAALAMEIAERRAAEDRVREREGQLRAILDAAPFPMVVSSFPDGIVTFLNGPASELLNVAPAFCIGQDVTKFYVDAADRDILVLQLAASGAVLGSEIRVRRQPDEERWVLLSAVRFFHGGQDCALVCLNDITTRKELEGMLRLGRRRAEAALEAERQATREQRNFLAMVSHEFRVPLAIIEAASQLLRIYLNANDEAGDEIAKIRRAVRRMSELIDVCLADDRLDASAMQLQLGSVDVTRMLMDICDDKRPFAGNRELVVRAQERGLVKADPTLLRIAFSNLIENALKFSPPHDPVSVDVIIHPDAVQVRVKDLGPGIAPEEQPRIFEKFYRSTKSDRVRGAGLGLYIVKRIMDLHGAAISVDSQAGAGTAFDIWLPSAAVDKTN</sequence>
<evidence type="ECO:0000256" key="7">
    <source>
        <dbReference type="ARBA" id="ARBA00022741"/>
    </source>
</evidence>
<dbReference type="GO" id="GO:0000155">
    <property type="term" value="F:phosphorelay sensor kinase activity"/>
    <property type="evidence" value="ECO:0007669"/>
    <property type="project" value="InterPro"/>
</dbReference>
<dbReference type="Gene3D" id="2.60.40.2380">
    <property type="match status" value="1"/>
</dbReference>
<keyword evidence="7" id="KW-0547">Nucleotide-binding</keyword>
<dbReference type="InterPro" id="IPR000014">
    <property type="entry name" value="PAS"/>
</dbReference>
<dbReference type="CDD" id="cd00082">
    <property type="entry name" value="HisKA"/>
    <property type="match status" value="1"/>
</dbReference>
<dbReference type="InterPro" id="IPR011622">
    <property type="entry name" value="7TMR_DISM_rcpt_extracell_dom2"/>
</dbReference>
<dbReference type="Gene3D" id="1.10.287.130">
    <property type="match status" value="1"/>
</dbReference>
<feature type="domain" description="Histidine kinase" evidence="14">
    <location>
        <begin position="601"/>
        <end position="813"/>
    </location>
</feature>
<dbReference type="InterPro" id="IPR036890">
    <property type="entry name" value="HATPase_C_sf"/>
</dbReference>
<feature type="transmembrane region" description="Helical" evidence="13">
    <location>
        <begin position="255"/>
        <end position="275"/>
    </location>
</feature>
<evidence type="ECO:0000256" key="12">
    <source>
        <dbReference type="ARBA" id="ARBA00023136"/>
    </source>
</evidence>
<evidence type="ECO:0000256" key="11">
    <source>
        <dbReference type="ARBA" id="ARBA00023012"/>
    </source>
</evidence>
<dbReference type="Proteomes" id="UP000031971">
    <property type="component" value="Unassembled WGS sequence"/>
</dbReference>
<evidence type="ECO:0000256" key="6">
    <source>
        <dbReference type="ARBA" id="ARBA00022692"/>
    </source>
</evidence>
<dbReference type="AlphaFoldDB" id="A0A0C2YBG8"/>